<dbReference type="AlphaFoldDB" id="A0A7X1F956"/>
<keyword evidence="2" id="KW-1185">Reference proteome</keyword>
<protein>
    <submittedName>
        <fullName evidence="1">Uncharacterized protein</fullName>
    </submittedName>
</protein>
<dbReference type="Proteomes" id="UP000520156">
    <property type="component" value="Unassembled WGS sequence"/>
</dbReference>
<evidence type="ECO:0000313" key="1">
    <source>
        <dbReference type="EMBL" id="MBC2652676.1"/>
    </source>
</evidence>
<proteinExistence type="predicted"/>
<sequence length="51" mass="5694">MSVAVNIRPLAEAAMMTGSTKLLMLRMVCSPVAKRSEPASQYAKRRMLQRI</sequence>
<dbReference type="EMBL" id="JACLAU010000024">
    <property type="protein sequence ID" value="MBC2652676.1"/>
    <property type="molecule type" value="Genomic_DNA"/>
</dbReference>
<name>A0A7X1F956_9SPHN</name>
<accession>A0A7X1F956</accession>
<dbReference type="RefSeq" id="WP_185684071.1">
    <property type="nucleotide sequence ID" value="NZ_JACLAU010000024.1"/>
</dbReference>
<comment type="caution">
    <text evidence="1">The sequence shown here is derived from an EMBL/GenBank/DDBJ whole genome shotgun (WGS) entry which is preliminary data.</text>
</comment>
<evidence type="ECO:0000313" key="2">
    <source>
        <dbReference type="Proteomes" id="UP000520156"/>
    </source>
</evidence>
<reference evidence="1 2" key="1">
    <citation type="submission" date="2020-08" db="EMBL/GenBank/DDBJ databases">
        <title>The genome sequence of Novosphingobium flavum 4Y4.</title>
        <authorList>
            <person name="Liu Y."/>
        </authorList>
    </citation>
    <scope>NUCLEOTIDE SEQUENCE [LARGE SCALE GENOMIC DNA]</scope>
    <source>
        <strain evidence="1 2">4Y4</strain>
    </source>
</reference>
<gene>
    <name evidence="1" type="ORF">H7F49_13320</name>
</gene>
<organism evidence="1 2">
    <name type="scientific">Novosphingobium aerophilum</name>
    <dbReference type="NCBI Taxonomy" id="2839843"/>
    <lineage>
        <taxon>Bacteria</taxon>
        <taxon>Pseudomonadati</taxon>
        <taxon>Pseudomonadota</taxon>
        <taxon>Alphaproteobacteria</taxon>
        <taxon>Sphingomonadales</taxon>
        <taxon>Sphingomonadaceae</taxon>
        <taxon>Novosphingobium</taxon>
    </lineage>
</organism>